<organism evidence="4 5">
    <name type="scientific">Candidatus Finniella inopinata</name>
    <dbReference type="NCBI Taxonomy" id="1696036"/>
    <lineage>
        <taxon>Bacteria</taxon>
        <taxon>Pseudomonadati</taxon>
        <taxon>Pseudomonadota</taxon>
        <taxon>Alphaproteobacteria</taxon>
        <taxon>Holosporales</taxon>
        <taxon>Candidatus Paracaedibacteraceae</taxon>
        <taxon>Candidatus Finniella</taxon>
    </lineage>
</organism>
<gene>
    <name evidence="4" type="ORF">EQU50_06145</name>
</gene>
<keyword evidence="5" id="KW-1185">Reference proteome</keyword>
<dbReference type="OrthoDB" id="8479982at2"/>
<feature type="compositionally biased region" description="Basic and acidic residues" evidence="1">
    <location>
        <begin position="136"/>
        <end position="148"/>
    </location>
</feature>
<keyword evidence="2" id="KW-1133">Transmembrane helix</keyword>
<evidence type="ECO:0000256" key="1">
    <source>
        <dbReference type="SAM" id="MobiDB-lite"/>
    </source>
</evidence>
<feature type="transmembrane region" description="Helical" evidence="2">
    <location>
        <begin position="44"/>
        <end position="62"/>
    </location>
</feature>
<evidence type="ECO:0000256" key="2">
    <source>
        <dbReference type="SAM" id="Phobius"/>
    </source>
</evidence>
<evidence type="ECO:0000259" key="3">
    <source>
        <dbReference type="Pfam" id="PF13239"/>
    </source>
</evidence>
<accession>A0A4Q7DHQ1</accession>
<feature type="domain" description="2TM" evidence="3">
    <location>
        <begin position="6"/>
        <end position="89"/>
    </location>
</feature>
<dbReference type="InterPro" id="IPR025698">
    <property type="entry name" value="2TM_dom"/>
</dbReference>
<name>A0A4Q7DHQ1_9PROT</name>
<comment type="caution">
    <text evidence="4">The sequence shown here is derived from an EMBL/GenBank/DDBJ whole genome shotgun (WGS) entry which is preliminary data.</text>
</comment>
<evidence type="ECO:0000313" key="4">
    <source>
        <dbReference type="EMBL" id="RZI45679.1"/>
    </source>
</evidence>
<sequence length="159" mass="17630">MDMEKTARKYVQDLKGLYTNVIIYAIVWALCILLWLSFGGSGFWPIWVLVGFGAATLLQGFAMGSSKQLEDFLPFLKPEWEEQQVKKLLKKPFAADMHQPKAAASAEPKEKPAKEVVKEVAKAEAPKAAPIKKTAPKKEPVLKKEAAPKKAPVKKKPTV</sequence>
<evidence type="ECO:0000313" key="5">
    <source>
        <dbReference type="Proteomes" id="UP000293550"/>
    </source>
</evidence>
<dbReference type="EMBL" id="SCFB01000007">
    <property type="protein sequence ID" value="RZI45679.1"/>
    <property type="molecule type" value="Genomic_DNA"/>
</dbReference>
<feature type="region of interest" description="Disordered" evidence="1">
    <location>
        <begin position="96"/>
        <end position="159"/>
    </location>
</feature>
<keyword evidence="2" id="KW-0812">Transmembrane</keyword>
<reference evidence="4 5" key="1">
    <citation type="submission" date="2018-10" db="EMBL/GenBank/DDBJ databases">
        <title>An updated phylogeny of the Alphaproteobacteria reveals that the parasitic Rickettsiales and Holosporales have independent origins.</title>
        <authorList>
            <person name="Munoz-Gomez S.A."/>
            <person name="Hess S."/>
            <person name="Burger G."/>
            <person name="Lang B.F."/>
            <person name="Susko E."/>
            <person name="Slamovits C.H."/>
            <person name="Roger A.J."/>
        </authorList>
    </citation>
    <scope>NUCLEOTIDE SEQUENCE [LARGE SCALE GENOMIC DNA]</scope>
    <source>
        <strain evidence="4">HOLO01</strain>
    </source>
</reference>
<dbReference type="Proteomes" id="UP000293550">
    <property type="component" value="Unassembled WGS sequence"/>
</dbReference>
<feature type="transmembrane region" description="Helical" evidence="2">
    <location>
        <begin position="21"/>
        <end position="38"/>
    </location>
</feature>
<protein>
    <submittedName>
        <fullName evidence="4">2TM domain-containing protein</fullName>
    </submittedName>
</protein>
<dbReference type="Pfam" id="PF13239">
    <property type="entry name" value="2TM"/>
    <property type="match status" value="1"/>
</dbReference>
<feature type="compositionally biased region" description="Basic and acidic residues" evidence="1">
    <location>
        <begin position="107"/>
        <end position="125"/>
    </location>
</feature>
<proteinExistence type="predicted"/>
<keyword evidence="2" id="KW-0472">Membrane</keyword>
<dbReference type="AlphaFoldDB" id="A0A4Q7DHQ1"/>